<keyword evidence="2" id="KW-1185">Reference proteome</keyword>
<evidence type="ECO:0000313" key="1">
    <source>
        <dbReference type="EMBL" id="CAJ0781171.1"/>
    </source>
</evidence>
<reference evidence="1 2" key="1">
    <citation type="submission" date="2023-07" db="EMBL/GenBank/DDBJ databases">
        <authorList>
            <person name="Peeters C."/>
        </authorList>
    </citation>
    <scope>NUCLEOTIDE SEQUENCE [LARGE SCALE GENOMIC DNA]</scope>
    <source>
        <strain evidence="1 2">LMG 19083</strain>
    </source>
</reference>
<proteinExistence type="predicted"/>
<dbReference type="Proteomes" id="UP001189813">
    <property type="component" value="Unassembled WGS sequence"/>
</dbReference>
<accession>A0ABM9J3H2</accession>
<dbReference type="EMBL" id="CATZBU010000002">
    <property type="protein sequence ID" value="CAJ0781171.1"/>
    <property type="molecule type" value="Genomic_DNA"/>
</dbReference>
<evidence type="ECO:0000313" key="2">
    <source>
        <dbReference type="Proteomes" id="UP001189813"/>
    </source>
</evidence>
<gene>
    <name evidence="1" type="ORF">LMG19083_00743</name>
</gene>
<organism evidence="1 2">
    <name type="scientific">Ralstonia psammae</name>
    <dbReference type="NCBI Taxonomy" id="3058598"/>
    <lineage>
        <taxon>Bacteria</taxon>
        <taxon>Pseudomonadati</taxon>
        <taxon>Pseudomonadota</taxon>
        <taxon>Betaproteobacteria</taxon>
        <taxon>Burkholderiales</taxon>
        <taxon>Burkholderiaceae</taxon>
        <taxon>Ralstonia</taxon>
    </lineage>
</organism>
<comment type="caution">
    <text evidence="1">The sequence shown here is derived from an EMBL/GenBank/DDBJ whole genome shotgun (WGS) entry which is preliminary data.</text>
</comment>
<protein>
    <submittedName>
        <fullName evidence="1">Uncharacterized protein</fullName>
    </submittedName>
</protein>
<name>A0ABM9J3H2_9RALS</name>
<sequence length="49" mass="5560">MLRITDTQRIKSPSARAITVSTFSCPTCGARWVYRDEKNVDNQGWSLEA</sequence>